<dbReference type="AlphaFoldDB" id="A0AAP0X8Z7"/>
<dbReference type="GO" id="GO:0008270">
    <property type="term" value="F:zinc ion binding"/>
    <property type="evidence" value="ECO:0007669"/>
    <property type="project" value="UniProtKB-KW"/>
</dbReference>
<dbReference type="Gene3D" id="3.30.40.10">
    <property type="entry name" value="Zinc/RING finger domain, C3HC4 (zinc finger)"/>
    <property type="match status" value="1"/>
</dbReference>
<evidence type="ECO:0000256" key="2">
    <source>
        <dbReference type="SAM" id="MobiDB-lite"/>
    </source>
</evidence>
<organism evidence="4 5">
    <name type="scientific">Liquidambar formosana</name>
    <name type="common">Formosan gum</name>
    <dbReference type="NCBI Taxonomy" id="63359"/>
    <lineage>
        <taxon>Eukaryota</taxon>
        <taxon>Viridiplantae</taxon>
        <taxon>Streptophyta</taxon>
        <taxon>Embryophyta</taxon>
        <taxon>Tracheophyta</taxon>
        <taxon>Spermatophyta</taxon>
        <taxon>Magnoliopsida</taxon>
        <taxon>eudicotyledons</taxon>
        <taxon>Gunneridae</taxon>
        <taxon>Pentapetalae</taxon>
        <taxon>Saxifragales</taxon>
        <taxon>Altingiaceae</taxon>
        <taxon>Liquidambar</taxon>
    </lineage>
</organism>
<keyword evidence="1" id="KW-0862">Zinc</keyword>
<dbReference type="InterPro" id="IPR013083">
    <property type="entry name" value="Znf_RING/FYVE/PHD"/>
</dbReference>
<protein>
    <recommendedName>
        <fullName evidence="3">RING-type domain-containing protein</fullName>
    </recommendedName>
</protein>
<dbReference type="EMBL" id="JBBPBK010000002">
    <property type="protein sequence ID" value="KAK9290005.1"/>
    <property type="molecule type" value="Genomic_DNA"/>
</dbReference>
<dbReference type="PROSITE" id="PS50089">
    <property type="entry name" value="ZF_RING_2"/>
    <property type="match status" value="1"/>
</dbReference>
<comment type="caution">
    <text evidence="4">The sequence shown here is derived from an EMBL/GenBank/DDBJ whole genome shotgun (WGS) entry which is preliminary data.</text>
</comment>
<dbReference type="PANTHER" id="PTHR31150">
    <property type="entry name" value="EXPRESSED PROTEIN"/>
    <property type="match status" value="1"/>
</dbReference>
<feature type="compositionally biased region" description="Low complexity" evidence="2">
    <location>
        <begin position="121"/>
        <end position="135"/>
    </location>
</feature>
<proteinExistence type="predicted"/>
<sequence>MLDVYLGQEEGLENSINELSTLGTWILCDGLPNIGSLKASYVSVARGEARYRKIANTGALCCVATGPHGAKSNTGGRDHSADCGEPHWWTNSSFSPPPLSIWNCSLRYDDLPHGSHGGPPHGSSLSSNSRGSRSRVGSDRYTNHHHSVSDDVHSYSGSPPDNFQSPRWTSPVDKFNFGEFATSSMGGSTSETPWFPRSTERQLAAGASATSHSFGSPSSLSESDQSESTSKLSFPNRTSSNRLSFILKPVYPLVFHNPVSDCETFGNADTRNIGILTPGKDRILPSHWPDNSSNVEHKFHKTLTKLPKLETSPDPSASSRREGIRWSSASSYDLGFDGESFDIAEHIEVESLRSLNFSAGDKKCGVCGKLLWQKSPWSSYRIMRGGDMPTAGVLPCCHVFHAECLEQMTPRTHIHDPPCPLCLKTMEAAEESPSVSESLLVALRSVRRSRGVVRTDALGEQSNEVSNHIKDSWRRNWPWAVPRWNSGSLIKNHLKKHFTFKGKISKDLFCTKVFRRTGSSSSGEPVRRQISFRYFSFM</sequence>
<evidence type="ECO:0000259" key="3">
    <source>
        <dbReference type="PROSITE" id="PS50089"/>
    </source>
</evidence>
<evidence type="ECO:0000313" key="4">
    <source>
        <dbReference type="EMBL" id="KAK9290005.1"/>
    </source>
</evidence>
<feature type="region of interest" description="Disordered" evidence="2">
    <location>
        <begin position="113"/>
        <end position="168"/>
    </location>
</feature>
<dbReference type="InterPro" id="IPR001841">
    <property type="entry name" value="Znf_RING"/>
</dbReference>
<reference evidence="4 5" key="1">
    <citation type="journal article" date="2024" name="Plant J.">
        <title>Genome sequences and population genomics reveal climatic adaptation and genomic divergence between two closely related sweetgum species.</title>
        <authorList>
            <person name="Xu W.Q."/>
            <person name="Ren C.Q."/>
            <person name="Zhang X.Y."/>
            <person name="Comes H.P."/>
            <person name="Liu X.H."/>
            <person name="Li Y.G."/>
            <person name="Kettle C.J."/>
            <person name="Jalonen R."/>
            <person name="Gaisberger H."/>
            <person name="Ma Y.Z."/>
            <person name="Qiu Y.X."/>
        </authorList>
    </citation>
    <scope>NUCLEOTIDE SEQUENCE [LARGE SCALE GENOMIC DNA]</scope>
    <source>
        <strain evidence="4">Hangzhou</strain>
    </source>
</reference>
<feature type="region of interest" description="Disordered" evidence="2">
    <location>
        <begin position="203"/>
        <end position="236"/>
    </location>
</feature>
<gene>
    <name evidence="4" type="ORF">L1049_008168</name>
</gene>
<keyword evidence="5" id="KW-1185">Reference proteome</keyword>
<feature type="compositionally biased region" description="Polar residues" evidence="2">
    <location>
        <begin position="157"/>
        <end position="168"/>
    </location>
</feature>
<dbReference type="SMART" id="SM00184">
    <property type="entry name" value="RING"/>
    <property type="match status" value="1"/>
</dbReference>
<dbReference type="SUPFAM" id="SSF57850">
    <property type="entry name" value="RING/U-box"/>
    <property type="match status" value="1"/>
</dbReference>
<feature type="compositionally biased region" description="Low complexity" evidence="2">
    <location>
        <begin position="216"/>
        <end position="233"/>
    </location>
</feature>
<evidence type="ECO:0000256" key="1">
    <source>
        <dbReference type="PROSITE-ProRule" id="PRU00175"/>
    </source>
</evidence>
<evidence type="ECO:0000313" key="5">
    <source>
        <dbReference type="Proteomes" id="UP001415857"/>
    </source>
</evidence>
<accession>A0AAP0X8Z7</accession>
<feature type="domain" description="RING-type" evidence="3">
    <location>
        <begin position="364"/>
        <end position="422"/>
    </location>
</feature>
<keyword evidence="1" id="KW-0479">Metal-binding</keyword>
<dbReference type="PANTHER" id="PTHR31150:SF2">
    <property type="entry name" value="RING_U-BOX SUPERFAMILY PROTEIN"/>
    <property type="match status" value="1"/>
</dbReference>
<feature type="compositionally biased region" description="Basic and acidic residues" evidence="2">
    <location>
        <begin position="136"/>
        <end position="153"/>
    </location>
</feature>
<dbReference type="Proteomes" id="UP001415857">
    <property type="component" value="Unassembled WGS sequence"/>
</dbReference>
<name>A0AAP0X8Z7_LIQFO</name>
<keyword evidence="1" id="KW-0863">Zinc-finger</keyword>